<accession>A0A1M7N3V0</accession>
<dbReference type="Pfam" id="PF14286">
    <property type="entry name" value="DHHW"/>
    <property type="match status" value="1"/>
</dbReference>
<evidence type="ECO:0000313" key="2">
    <source>
        <dbReference type="Proteomes" id="UP000184038"/>
    </source>
</evidence>
<organism evidence="1 2">
    <name type="scientific">Anaerosporobacter mobilis DSM 15930</name>
    <dbReference type="NCBI Taxonomy" id="1120996"/>
    <lineage>
        <taxon>Bacteria</taxon>
        <taxon>Bacillati</taxon>
        <taxon>Bacillota</taxon>
        <taxon>Clostridia</taxon>
        <taxon>Lachnospirales</taxon>
        <taxon>Lachnospiraceae</taxon>
        <taxon>Anaerosporobacter</taxon>
    </lineage>
</organism>
<dbReference type="OrthoDB" id="175771at2"/>
<keyword evidence="2" id="KW-1185">Reference proteome</keyword>
<dbReference type="InterPro" id="IPR025945">
    <property type="entry name" value="DHHW"/>
</dbReference>
<name>A0A1M7N3V0_9FIRM</name>
<gene>
    <name evidence="1" type="ORF">SAMN02746066_04186</name>
</gene>
<dbReference type="EMBL" id="FRCP01000024">
    <property type="protein sequence ID" value="SHM97690.1"/>
    <property type="molecule type" value="Genomic_DNA"/>
</dbReference>
<evidence type="ECO:0000313" key="1">
    <source>
        <dbReference type="EMBL" id="SHM97690.1"/>
    </source>
</evidence>
<dbReference type="Proteomes" id="UP000184038">
    <property type="component" value="Unassembled WGS sequence"/>
</dbReference>
<reference evidence="1 2" key="1">
    <citation type="submission" date="2016-11" db="EMBL/GenBank/DDBJ databases">
        <authorList>
            <person name="Jaros S."/>
            <person name="Januszkiewicz K."/>
            <person name="Wedrychowicz H."/>
        </authorList>
    </citation>
    <scope>NUCLEOTIDE SEQUENCE [LARGE SCALE GENOMIC DNA]</scope>
    <source>
        <strain evidence="1 2">DSM 15930</strain>
    </source>
</reference>
<protein>
    <submittedName>
        <fullName evidence="1">DHHW protein</fullName>
    </submittedName>
</protein>
<dbReference type="STRING" id="1120996.SAMN02746066_04186"/>
<dbReference type="RefSeq" id="WP_073291016.1">
    <property type="nucleotide sequence ID" value="NZ_FRCP01000024.1"/>
</dbReference>
<proteinExistence type="predicted"/>
<dbReference type="AlphaFoldDB" id="A0A1M7N3V0"/>
<sequence length="379" mass="44529">MKLTFNKIFFYLFALLWSGLIICNLVTPERKFSENENRFLAELPKYTNAKLINGEYMNGLDEYVNDQFVLRDNWISLKTMAERALLKLDINSVYFAKDDYLIEKHNKSDVSEEQAEKNKDRLTEFVKKYVEKLGENRVNVMLVPTASEILRDKLPPFATGYDQEAYMNEVIESLSEGTFIDVRDAFNQHKDEYIYYRTDHHWTALGAFYAYEQWAKDAGFTPLSREQFDITLGSDKFYGTLHSKVNVNVEPDDIYLYEIKEDMNYQLLYNLTDETDTLYDLSQLEGKDKYSVYMGGNNALVKVKTNNMNGRRLLVIKDSYAHTFVPLAVNHYEETYMIDFRYFNGGVEEFVEENEITDVLVLYNTMNFVKDKNSIKFLK</sequence>